<protein>
    <submittedName>
        <fullName evidence="1">Putative outer membrane domain protein</fullName>
    </submittedName>
</protein>
<dbReference type="AlphaFoldDB" id="A0A015YD04"/>
<evidence type="ECO:0000313" key="2">
    <source>
        <dbReference type="Proteomes" id="UP000022082"/>
    </source>
</evidence>
<dbReference type="Proteomes" id="UP000022082">
    <property type="component" value="Unassembled WGS sequence"/>
</dbReference>
<gene>
    <name evidence="1" type="ORF">M136_0968</name>
</gene>
<proteinExistence type="predicted"/>
<comment type="caution">
    <text evidence="1">The sequence shown here is derived from an EMBL/GenBank/DDBJ whole genome shotgun (WGS) entry which is preliminary data.</text>
</comment>
<sequence>MFKNRLKLDFTYYNKLYYNLTRSAGISNSSGFTSTLINIDEEYVGRGVELTLSGDIIRTRDLKWESSFNWSRDRWYYTKIDPVYSTQKPWVAVGKRWDWYGIYDWERDSQGNLVNYNGYPKQSDYQSVIGYEYPDWIWGWTNTVTYKNFTLSFTLDGRVGGMAHSKTNQAMWNSGAHIDSDNQWRYDEVVNKKTNFVGSGVKVVSGSVDYDSNGKIIHDNRVFAPNDVQVSYESYMKSTNPYIGTVTRQNVFDETFFKLRDLSLSYQMPKSVCDKLHMKGLTLAFVGQNLFVWTKEFRFTDPDSDSDNLSSPSTRYLGFNVKLDF</sequence>
<dbReference type="SUPFAM" id="SSF56935">
    <property type="entry name" value="Porins"/>
    <property type="match status" value="1"/>
</dbReference>
<reference evidence="1 2" key="1">
    <citation type="submission" date="2014-02" db="EMBL/GenBank/DDBJ databases">
        <authorList>
            <person name="Sears C."/>
            <person name="Carroll K."/>
            <person name="Sack B.R."/>
            <person name="Qadri F."/>
            <person name="Myers L.L."/>
            <person name="Chung G.-T."/>
            <person name="Escheverria P."/>
            <person name="Fraser C.M."/>
            <person name="Sadzewicz L."/>
            <person name="Shefchek K.A."/>
            <person name="Tallon L."/>
            <person name="Das S.P."/>
            <person name="Daugherty S."/>
            <person name="Mongodin E.F."/>
        </authorList>
    </citation>
    <scope>NUCLEOTIDE SEQUENCE [LARGE SCALE GENOMIC DNA]</scope>
    <source>
        <strain evidence="1 2">S36L11</strain>
    </source>
</reference>
<accession>A0A015YD04</accession>
<dbReference type="PATRIC" id="fig|1339327.3.peg.1629"/>
<evidence type="ECO:0000313" key="1">
    <source>
        <dbReference type="EMBL" id="EXZ29842.1"/>
    </source>
</evidence>
<name>A0A015YD04_BACFG</name>
<organism evidence="1 2">
    <name type="scientific">Bacteroides fragilis str. S36L11</name>
    <dbReference type="NCBI Taxonomy" id="1339327"/>
    <lineage>
        <taxon>Bacteria</taxon>
        <taxon>Pseudomonadati</taxon>
        <taxon>Bacteroidota</taxon>
        <taxon>Bacteroidia</taxon>
        <taxon>Bacteroidales</taxon>
        <taxon>Bacteroidaceae</taxon>
        <taxon>Bacteroides</taxon>
    </lineage>
</organism>
<dbReference type="EMBL" id="JGDJ01000151">
    <property type="protein sequence ID" value="EXZ29842.1"/>
    <property type="molecule type" value="Genomic_DNA"/>
</dbReference>